<name>A0ABT1CB15_9HYPH</name>
<organism evidence="6 7">
    <name type="scientific">Mesorhizobium liriopis</name>
    <dbReference type="NCBI Taxonomy" id="2953882"/>
    <lineage>
        <taxon>Bacteria</taxon>
        <taxon>Pseudomonadati</taxon>
        <taxon>Pseudomonadota</taxon>
        <taxon>Alphaproteobacteria</taxon>
        <taxon>Hyphomicrobiales</taxon>
        <taxon>Phyllobacteriaceae</taxon>
        <taxon>Mesorhizobium</taxon>
    </lineage>
</organism>
<evidence type="ECO:0000256" key="4">
    <source>
        <dbReference type="ARBA" id="ARBA00023204"/>
    </source>
</evidence>
<feature type="domain" description="HhH-GPD" evidence="5">
    <location>
        <begin position="51"/>
        <end position="202"/>
    </location>
</feature>
<dbReference type="InterPro" id="IPR011257">
    <property type="entry name" value="DNA_glycosylase"/>
</dbReference>
<evidence type="ECO:0000313" key="7">
    <source>
        <dbReference type="Proteomes" id="UP001205906"/>
    </source>
</evidence>
<dbReference type="PANTHER" id="PTHR43003:SF13">
    <property type="entry name" value="DNA-3-METHYLADENINE GLYCOSYLASE 2"/>
    <property type="match status" value="1"/>
</dbReference>
<dbReference type="InterPro" id="IPR003265">
    <property type="entry name" value="HhH-GPD_domain"/>
</dbReference>
<evidence type="ECO:0000259" key="5">
    <source>
        <dbReference type="SMART" id="SM00478"/>
    </source>
</evidence>
<dbReference type="Gene3D" id="1.10.1670.40">
    <property type="match status" value="1"/>
</dbReference>
<dbReference type="SUPFAM" id="SSF48150">
    <property type="entry name" value="DNA-glycosylase"/>
    <property type="match status" value="1"/>
</dbReference>
<evidence type="ECO:0000256" key="3">
    <source>
        <dbReference type="ARBA" id="ARBA00022763"/>
    </source>
</evidence>
<comment type="catalytic activity">
    <reaction evidence="1">
        <text>Hydrolysis of alkylated DNA, releasing 3-methyladenine, 3-methylguanine, 7-methylguanine and 7-methyladenine.</text>
        <dbReference type="EC" id="3.2.2.21"/>
    </reaction>
</comment>
<dbReference type="EC" id="3.2.2.21" evidence="2"/>
<protein>
    <recommendedName>
        <fullName evidence="2">DNA-3-methyladenine glycosylase II</fullName>
        <ecNumber evidence="2">3.2.2.21</ecNumber>
    </recommendedName>
</protein>
<reference evidence="6 7" key="1">
    <citation type="submission" date="2022-06" db="EMBL/GenBank/DDBJ databases">
        <title>Mesorhizobium sp. strain RP14 Genome sequencing and assembly.</title>
        <authorList>
            <person name="Kim I."/>
        </authorList>
    </citation>
    <scope>NUCLEOTIDE SEQUENCE [LARGE SCALE GENOMIC DNA]</scope>
    <source>
        <strain evidence="7">RP14(2022)</strain>
    </source>
</reference>
<dbReference type="Pfam" id="PF00730">
    <property type="entry name" value="HhH-GPD"/>
    <property type="match status" value="1"/>
</dbReference>
<dbReference type="PANTHER" id="PTHR43003">
    <property type="entry name" value="DNA-3-METHYLADENINE GLYCOSYLASE"/>
    <property type="match status" value="1"/>
</dbReference>
<dbReference type="RefSeq" id="WP_252821466.1">
    <property type="nucleotide sequence ID" value="NZ_JAMXQS010000008.1"/>
</dbReference>
<sequence>MQTISTLADLEQGLDALCRLDPRLEAVRAAAPEVPLRRAEPGFASLVSIVIGQQVSTASAAAIYARFATLLDPMTPDAVLAAEDTVFREAGFSGAKVRTVRALAQAVHDGLDLDHTCQLDAEHAIRLLTKVSGIGPWTAESYLLFAAGHPDVFPAGDVALQAAVAHAFGLAQRPSDKALRLIAEPWSPWRAVAARLFWSYYRVMRSRDGVFIASDS</sequence>
<keyword evidence="4" id="KW-0234">DNA repair</keyword>
<accession>A0ABT1CB15</accession>
<dbReference type="Gene3D" id="1.10.340.30">
    <property type="entry name" value="Hypothetical protein, domain 2"/>
    <property type="match status" value="1"/>
</dbReference>
<evidence type="ECO:0000313" key="6">
    <source>
        <dbReference type="EMBL" id="MCO6051683.1"/>
    </source>
</evidence>
<evidence type="ECO:0000256" key="1">
    <source>
        <dbReference type="ARBA" id="ARBA00000086"/>
    </source>
</evidence>
<dbReference type="SMART" id="SM00478">
    <property type="entry name" value="ENDO3c"/>
    <property type="match status" value="1"/>
</dbReference>
<gene>
    <name evidence="6" type="ORF">NGM99_18010</name>
</gene>
<proteinExistence type="predicted"/>
<keyword evidence="3" id="KW-0227">DNA damage</keyword>
<keyword evidence="7" id="KW-1185">Reference proteome</keyword>
<evidence type="ECO:0000256" key="2">
    <source>
        <dbReference type="ARBA" id="ARBA00012000"/>
    </source>
</evidence>
<dbReference type="CDD" id="cd00056">
    <property type="entry name" value="ENDO3c"/>
    <property type="match status" value="1"/>
</dbReference>
<dbReference type="EMBL" id="JAMXQS010000008">
    <property type="protein sequence ID" value="MCO6051683.1"/>
    <property type="molecule type" value="Genomic_DNA"/>
</dbReference>
<dbReference type="Proteomes" id="UP001205906">
    <property type="component" value="Unassembled WGS sequence"/>
</dbReference>
<dbReference type="InterPro" id="IPR051912">
    <property type="entry name" value="Alkylbase_DNA_Glycosylase/TA"/>
</dbReference>
<comment type="caution">
    <text evidence="6">The sequence shown here is derived from an EMBL/GenBank/DDBJ whole genome shotgun (WGS) entry which is preliminary data.</text>
</comment>